<dbReference type="STRING" id="407821.A0A087TI75"/>
<feature type="transmembrane region" description="Helical" evidence="9">
    <location>
        <begin position="53"/>
        <end position="71"/>
    </location>
</feature>
<dbReference type="GO" id="GO:0016020">
    <property type="term" value="C:membrane"/>
    <property type="evidence" value="ECO:0007669"/>
    <property type="project" value="UniProtKB-SubCell"/>
</dbReference>
<sequence length="127" mass="14507">MFMVWRAVARVQLFEDLWTWTKLCSCGGGILFAISDFILGFNMFHSPIPYSHIVVMITYYAAQLGIALSVVDSTSIAIISAAHSIDNNQCCQHYEEDSNRIQQTSKERSGHVTLRTSYKKRNQLHLY</sequence>
<gene>
    <name evidence="10" type="ORF">X975_01535</name>
</gene>
<evidence type="ECO:0000256" key="9">
    <source>
        <dbReference type="SAM" id="Phobius"/>
    </source>
</evidence>
<protein>
    <recommendedName>
        <fullName evidence="6">lysoplasmalogenase</fullName>
        <ecNumber evidence="6">3.3.2.2</ecNumber>
    </recommendedName>
</protein>
<keyword evidence="5 9" id="KW-0472">Membrane</keyword>
<proteinExistence type="inferred from homology"/>
<evidence type="ECO:0000256" key="8">
    <source>
        <dbReference type="ARBA" id="ARBA00049560"/>
    </source>
</evidence>
<keyword evidence="3 9" id="KW-0812">Transmembrane</keyword>
<keyword evidence="4 9" id="KW-1133">Transmembrane helix</keyword>
<evidence type="ECO:0000256" key="6">
    <source>
        <dbReference type="ARBA" id="ARBA00035673"/>
    </source>
</evidence>
<evidence type="ECO:0000256" key="2">
    <source>
        <dbReference type="ARBA" id="ARBA00007375"/>
    </source>
</evidence>
<dbReference type="InterPro" id="IPR012506">
    <property type="entry name" value="TMEM86B-like"/>
</dbReference>
<evidence type="ECO:0000313" key="10">
    <source>
        <dbReference type="EMBL" id="KFM64814.1"/>
    </source>
</evidence>
<evidence type="ECO:0000256" key="4">
    <source>
        <dbReference type="ARBA" id="ARBA00022989"/>
    </source>
</evidence>
<dbReference type="AlphaFoldDB" id="A0A087TI75"/>
<reference evidence="10 11" key="1">
    <citation type="submission" date="2013-11" db="EMBL/GenBank/DDBJ databases">
        <title>Genome sequencing of Stegodyphus mimosarum.</title>
        <authorList>
            <person name="Bechsgaard J."/>
        </authorList>
    </citation>
    <scope>NUCLEOTIDE SEQUENCE [LARGE SCALE GENOMIC DNA]</scope>
</reference>
<dbReference type="PANTHER" id="PTHR31885:SF6">
    <property type="entry name" value="GH04784P"/>
    <property type="match status" value="1"/>
</dbReference>
<comment type="catalytic activity">
    <reaction evidence="7">
        <text>a 1-O-(1Z-alkenyl)-sn-glycero-3-phosphoethanolamine + H2O = a 2,3-saturated aldehyde + sn-glycero-3-phosphoethanolamine</text>
        <dbReference type="Rhea" id="RHEA:16905"/>
        <dbReference type="ChEBI" id="CHEBI:15377"/>
        <dbReference type="ChEBI" id="CHEBI:73359"/>
        <dbReference type="ChEBI" id="CHEBI:77288"/>
        <dbReference type="ChEBI" id="CHEBI:143890"/>
        <dbReference type="EC" id="3.3.2.2"/>
    </reaction>
</comment>
<dbReference type="Pfam" id="PF07947">
    <property type="entry name" value="YhhN"/>
    <property type="match status" value="1"/>
</dbReference>
<dbReference type="Proteomes" id="UP000054359">
    <property type="component" value="Unassembled WGS sequence"/>
</dbReference>
<evidence type="ECO:0000256" key="3">
    <source>
        <dbReference type="ARBA" id="ARBA00022692"/>
    </source>
</evidence>
<dbReference type="EMBL" id="KK115334">
    <property type="protein sequence ID" value="KFM64814.1"/>
    <property type="molecule type" value="Genomic_DNA"/>
</dbReference>
<dbReference type="PANTHER" id="PTHR31885">
    <property type="entry name" value="GH04784P"/>
    <property type="match status" value="1"/>
</dbReference>
<organism evidence="10 11">
    <name type="scientific">Stegodyphus mimosarum</name>
    <name type="common">African social velvet spider</name>
    <dbReference type="NCBI Taxonomy" id="407821"/>
    <lineage>
        <taxon>Eukaryota</taxon>
        <taxon>Metazoa</taxon>
        <taxon>Ecdysozoa</taxon>
        <taxon>Arthropoda</taxon>
        <taxon>Chelicerata</taxon>
        <taxon>Arachnida</taxon>
        <taxon>Araneae</taxon>
        <taxon>Araneomorphae</taxon>
        <taxon>Entelegynae</taxon>
        <taxon>Eresoidea</taxon>
        <taxon>Eresidae</taxon>
        <taxon>Stegodyphus</taxon>
    </lineage>
</organism>
<accession>A0A087TI75</accession>
<dbReference type="OrthoDB" id="2133758at2759"/>
<evidence type="ECO:0000256" key="7">
    <source>
        <dbReference type="ARBA" id="ARBA00049458"/>
    </source>
</evidence>
<feature type="transmembrane region" description="Helical" evidence="9">
    <location>
        <begin position="20"/>
        <end position="41"/>
    </location>
</feature>
<feature type="non-terminal residue" evidence="10">
    <location>
        <position position="127"/>
    </location>
</feature>
<comment type="subcellular location">
    <subcellularLocation>
        <location evidence="1">Membrane</location>
        <topology evidence="1">Multi-pass membrane protein</topology>
    </subcellularLocation>
</comment>
<evidence type="ECO:0000256" key="1">
    <source>
        <dbReference type="ARBA" id="ARBA00004141"/>
    </source>
</evidence>
<dbReference type="EC" id="3.3.2.2" evidence="6"/>
<name>A0A087TI75_STEMI</name>
<keyword evidence="11" id="KW-1185">Reference proteome</keyword>
<comment type="catalytic activity">
    <reaction evidence="8">
        <text>a 1-O-(1Z-alkenyl)-sn-glycero-3-phosphocholine + H2O = a 2,3-saturated aldehyde + sn-glycerol 3-phosphocholine</text>
        <dbReference type="Rhea" id="RHEA:22544"/>
        <dbReference type="ChEBI" id="CHEBI:15377"/>
        <dbReference type="ChEBI" id="CHEBI:16870"/>
        <dbReference type="ChEBI" id="CHEBI:73359"/>
        <dbReference type="ChEBI" id="CHEBI:77287"/>
        <dbReference type="EC" id="3.3.2.2"/>
    </reaction>
</comment>
<evidence type="ECO:0000313" key="11">
    <source>
        <dbReference type="Proteomes" id="UP000054359"/>
    </source>
</evidence>
<comment type="similarity">
    <text evidence="2">Belongs to the TMEM86 family.</text>
</comment>
<dbReference type="GO" id="GO:0047408">
    <property type="term" value="F:alkenylglycerophosphocholine hydrolase activity"/>
    <property type="evidence" value="ECO:0007669"/>
    <property type="project" value="UniProtKB-EC"/>
</dbReference>
<evidence type="ECO:0000256" key="5">
    <source>
        <dbReference type="ARBA" id="ARBA00023136"/>
    </source>
</evidence>